<keyword evidence="3" id="KW-1185">Reference proteome</keyword>
<gene>
    <name evidence="2" type="ORF">NF557_16815</name>
</gene>
<evidence type="ECO:0000313" key="3">
    <source>
        <dbReference type="Proteomes" id="UP001056535"/>
    </source>
</evidence>
<organism evidence="2 3">
    <name type="scientific">Ornithinimicrobium cryptoxanthini</name>
    <dbReference type="NCBI Taxonomy" id="2934161"/>
    <lineage>
        <taxon>Bacteria</taxon>
        <taxon>Bacillati</taxon>
        <taxon>Actinomycetota</taxon>
        <taxon>Actinomycetes</taxon>
        <taxon>Micrococcales</taxon>
        <taxon>Ornithinimicrobiaceae</taxon>
        <taxon>Ornithinimicrobium</taxon>
    </lineage>
</organism>
<dbReference type="Gene3D" id="3.40.630.30">
    <property type="match status" value="1"/>
</dbReference>
<dbReference type="InterPro" id="IPR016181">
    <property type="entry name" value="Acyl_CoA_acyltransferase"/>
</dbReference>
<dbReference type="Pfam" id="PF00583">
    <property type="entry name" value="Acetyltransf_1"/>
    <property type="match status" value="1"/>
</dbReference>
<reference evidence="2" key="1">
    <citation type="submission" date="2022-06" db="EMBL/GenBank/DDBJ databases">
        <title>Ornithinimicrobium JY.X270.</title>
        <authorList>
            <person name="Huang Y."/>
        </authorList>
    </citation>
    <scope>NUCLEOTIDE SEQUENCE</scope>
    <source>
        <strain evidence="2">JY.X270</strain>
    </source>
</reference>
<dbReference type="Proteomes" id="UP001056535">
    <property type="component" value="Chromosome"/>
</dbReference>
<feature type="domain" description="N-acetyltransferase" evidence="1">
    <location>
        <begin position="1"/>
        <end position="165"/>
    </location>
</feature>
<dbReference type="SUPFAM" id="SSF55729">
    <property type="entry name" value="Acyl-CoA N-acyltransferases (Nat)"/>
    <property type="match status" value="2"/>
</dbReference>
<dbReference type="EMBL" id="CP099490">
    <property type="protein sequence ID" value="USQ76227.1"/>
    <property type="molecule type" value="Genomic_DNA"/>
</dbReference>
<dbReference type="RefSeq" id="WP_252620922.1">
    <property type="nucleotide sequence ID" value="NZ_CP099490.1"/>
</dbReference>
<evidence type="ECO:0000259" key="1">
    <source>
        <dbReference type="PROSITE" id="PS51186"/>
    </source>
</evidence>
<accession>A0ABY4YJB6</accession>
<dbReference type="InterPro" id="IPR000182">
    <property type="entry name" value="GNAT_dom"/>
</dbReference>
<dbReference type="CDD" id="cd04301">
    <property type="entry name" value="NAT_SF"/>
    <property type="match status" value="1"/>
</dbReference>
<name>A0ABY4YJB6_9MICO</name>
<dbReference type="PROSITE" id="PS51186">
    <property type="entry name" value="GNAT"/>
    <property type="match status" value="1"/>
</dbReference>
<sequence length="328" mass="36393">MDIVRVTPDDTATVDQLVGLSEAIVKVDCPWEHPFTRTRLTGMLRYGWDGEPPEQYAGVLEGHVIGSARLWTSDYDNLDLAWFDLGVHPDHRRRGHGTALLAAVTERARELGRSSTGIGGWESAATRGFAEGAGFTFGQEEVARRLDVDDVPDGFAELVDRARRDHAGAYEFLTMSGPVPQELLAQMTDLQAAINDAPWDDIDMEPEVFPIERLLGYEQAQAASGRRLHRVIARHAATGELVGHTIVAVSGERPDYGDQQDTTVVREHRGHRLGIVLKGLMLDYLRRVEPQCRSFDTWNAASNDHMIAVNEAMGFHVIGRSLAYQRKG</sequence>
<evidence type="ECO:0000313" key="2">
    <source>
        <dbReference type="EMBL" id="USQ76227.1"/>
    </source>
</evidence>
<proteinExistence type="predicted"/>
<protein>
    <submittedName>
        <fullName evidence="2">GNAT family N-acetyltransferase</fullName>
    </submittedName>
</protein>